<dbReference type="InterPro" id="IPR011990">
    <property type="entry name" value="TPR-like_helical_dom_sf"/>
</dbReference>
<name>A0A2S3ZWR2_ARTGL</name>
<dbReference type="AlphaFoldDB" id="A0A2S3ZWR2"/>
<evidence type="ECO:0000313" key="3">
    <source>
        <dbReference type="Proteomes" id="UP000237061"/>
    </source>
</evidence>
<evidence type="ECO:0008006" key="4">
    <source>
        <dbReference type="Google" id="ProtNLM"/>
    </source>
</evidence>
<dbReference type="OrthoDB" id="4942368at2"/>
<proteinExistence type="predicted"/>
<evidence type="ECO:0000256" key="1">
    <source>
        <dbReference type="PROSITE-ProRule" id="PRU00339"/>
    </source>
</evidence>
<organism evidence="2 3">
    <name type="scientific">Arthrobacter glacialis</name>
    <dbReference type="NCBI Taxonomy" id="1664"/>
    <lineage>
        <taxon>Bacteria</taxon>
        <taxon>Bacillati</taxon>
        <taxon>Actinomycetota</taxon>
        <taxon>Actinomycetes</taxon>
        <taxon>Micrococcales</taxon>
        <taxon>Micrococcaceae</taxon>
        <taxon>Arthrobacter</taxon>
    </lineage>
</organism>
<protein>
    <recommendedName>
        <fullName evidence="4">Tetratricopeptide repeat protein</fullName>
    </recommendedName>
</protein>
<keyword evidence="3" id="KW-1185">Reference proteome</keyword>
<dbReference type="Proteomes" id="UP000237061">
    <property type="component" value="Unassembled WGS sequence"/>
</dbReference>
<feature type="repeat" description="TPR" evidence="1">
    <location>
        <begin position="109"/>
        <end position="142"/>
    </location>
</feature>
<reference evidence="2 3" key="1">
    <citation type="submission" date="2018-01" db="EMBL/GenBank/DDBJ databases">
        <title>Arthrobacter sp. nov., from glaciers in China.</title>
        <authorList>
            <person name="Liu Q."/>
            <person name="Xin Y.-H."/>
        </authorList>
    </citation>
    <scope>NUCLEOTIDE SEQUENCE [LARGE SCALE GENOMIC DNA]</scope>
    <source>
        <strain evidence="2 3">HLT2-12-2</strain>
    </source>
</reference>
<keyword evidence="1" id="KW-0802">TPR repeat</keyword>
<dbReference type="InterPro" id="IPR019734">
    <property type="entry name" value="TPR_rpt"/>
</dbReference>
<dbReference type="Gene3D" id="1.25.40.10">
    <property type="entry name" value="Tetratricopeptide repeat domain"/>
    <property type="match status" value="1"/>
</dbReference>
<gene>
    <name evidence="2" type="ORF">CVS27_10125</name>
</gene>
<accession>A0A2S3ZWR2</accession>
<dbReference type="EMBL" id="PPXC01000006">
    <property type="protein sequence ID" value="POH73701.1"/>
    <property type="molecule type" value="Genomic_DNA"/>
</dbReference>
<comment type="caution">
    <text evidence="2">The sequence shown here is derived from an EMBL/GenBank/DDBJ whole genome shotgun (WGS) entry which is preliminary data.</text>
</comment>
<dbReference type="PROSITE" id="PS50005">
    <property type="entry name" value="TPR"/>
    <property type="match status" value="1"/>
</dbReference>
<sequence length="170" mass="18223">MGLKDWPSAGFPGTALNPDTLLPEVVDEDVCAEALTLSNDAGDAIFVLLARGLTSEAAEAVAIARLEDPASIRLQVLDAEVLRASKHFVRAERLLKALLPEVSTTSLEPWVFQQLGKVYFSNGQFVAAAQKFATALELRVASGADATAIYSSTVSLKRALDLAEQTEDYK</sequence>
<dbReference type="RefSeq" id="WP_103465597.1">
    <property type="nucleotide sequence ID" value="NZ_PPXB01000006.1"/>
</dbReference>
<evidence type="ECO:0000313" key="2">
    <source>
        <dbReference type="EMBL" id="POH73701.1"/>
    </source>
</evidence>